<keyword evidence="1" id="KW-0378">Hydrolase</keyword>
<sequence>MERERIEWNERQNHLSKDNLRRNGVSPEYTMTGEDYGKLNSILSGELGYIIHYEEQDKALKQKLY</sequence>
<gene>
    <name evidence="1" type="primary">amiD</name>
    <name evidence="1" type="ORF">HMPREF9370_1711</name>
</gene>
<evidence type="ECO:0000313" key="2">
    <source>
        <dbReference type="Proteomes" id="UP000005336"/>
    </source>
</evidence>
<organism evidence="1 2">
    <name type="scientific">Neisseria wadsworthii 9715</name>
    <dbReference type="NCBI Taxonomy" id="1030841"/>
    <lineage>
        <taxon>Bacteria</taxon>
        <taxon>Pseudomonadati</taxon>
        <taxon>Pseudomonadota</taxon>
        <taxon>Betaproteobacteria</taxon>
        <taxon>Neisseriales</taxon>
        <taxon>Neisseriaceae</taxon>
        <taxon>Neisseria</taxon>
    </lineage>
</organism>
<dbReference type="GO" id="GO:0008745">
    <property type="term" value="F:N-acetylmuramoyl-L-alanine amidase activity"/>
    <property type="evidence" value="ECO:0007669"/>
    <property type="project" value="UniProtKB-EC"/>
</dbReference>
<dbReference type="STRING" id="1030841.HMPREF9370_1711"/>
<dbReference type="PATRIC" id="fig|1030841.3.peg.1702"/>
<dbReference type="AlphaFoldDB" id="G4CRK1"/>
<accession>G4CRK1</accession>
<dbReference type="Proteomes" id="UP000005336">
    <property type="component" value="Unassembled WGS sequence"/>
</dbReference>
<protein>
    <submittedName>
        <fullName evidence="1">N-acetylmuramoyl-L-alanine amidase</fullName>
        <ecNumber evidence="1">3.5.1.28</ecNumber>
    </submittedName>
</protein>
<dbReference type="EC" id="3.5.1.28" evidence="1"/>
<comment type="caution">
    <text evidence="1">The sequence shown here is derived from an EMBL/GenBank/DDBJ whole genome shotgun (WGS) entry which is preliminary data.</text>
</comment>
<keyword evidence="2" id="KW-1185">Reference proteome</keyword>
<dbReference type="HOGENOM" id="CLU_2845326_0_0_4"/>
<dbReference type="EMBL" id="AGAZ01000061">
    <property type="protein sequence ID" value="EGZ45152.1"/>
    <property type="molecule type" value="Genomic_DNA"/>
</dbReference>
<name>G4CRK1_9NEIS</name>
<evidence type="ECO:0000313" key="1">
    <source>
        <dbReference type="EMBL" id="EGZ45152.1"/>
    </source>
</evidence>
<proteinExistence type="predicted"/>
<reference evidence="1 2" key="1">
    <citation type="submission" date="2011-06" db="EMBL/GenBank/DDBJ databases">
        <authorList>
            <person name="Muzny D."/>
            <person name="Qin X."/>
            <person name="Deng J."/>
            <person name="Jiang H."/>
            <person name="Liu Y."/>
            <person name="Qu J."/>
            <person name="Song X.-Z."/>
            <person name="Zhang L."/>
            <person name="Thornton R."/>
            <person name="Coyle M."/>
            <person name="Francisco L."/>
            <person name="Jackson L."/>
            <person name="Javaid M."/>
            <person name="Korchina V."/>
            <person name="Kovar C."/>
            <person name="Mata R."/>
            <person name="Mathew T."/>
            <person name="Ngo R."/>
            <person name="Nguyen L."/>
            <person name="Nguyen N."/>
            <person name="Okwuonu G."/>
            <person name="Ongeri F."/>
            <person name="Pham C."/>
            <person name="Simmons D."/>
            <person name="Wilczek-Boney K."/>
            <person name="Hale W."/>
            <person name="Jakkamsetti A."/>
            <person name="Pham P."/>
            <person name="Ruth R."/>
            <person name="San Lucas F."/>
            <person name="Warren J."/>
            <person name="Zhang J."/>
            <person name="Zhao Z."/>
            <person name="Zhou C."/>
            <person name="Zhu D."/>
            <person name="Lee S."/>
            <person name="Bess C."/>
            <person name="Blankenburg K."/>
            <person name="Forbes L."/>
            <person name="Fu Q."/>
            <person name="Gubbala S."/>
            <person name="Hirani K."/>
            <person name="Jayaseelan J.C."/>
            <person name="Lara F."/>
            <person name="Munidasa M."/>
            <person name="Palculict T."/>
            <person name="Patil S."/>
            <person name="Pu L.-L."/>
            <person name="Saada N."/>
            <person name="Tang L."/>
            <person name="Weissenberger G."/>
            <person name="Zhu Y."/>
            <person name="Hemphill L."/>
            <person name="Shang Y."/>
            <person name="Youmans B."/>
            <person name="Ayvaz T."/>
            <person name="Ross M."/>
            <person name="Santibanez J."/>
            <person name="Aqrawi P."/>
            <person name="Gross S."/>
            <person name="Joshi V."/>
            <person name="Fowler G."/>
            <person name="Nazareth L."/>
            <person name="Reid J."/>
            <person name="Worley K."/>
            <person name="Petrosino J."/>
            <person name="Highlander S."/>
            <person name="Gibbs R."/>
        </authorList>
    </citation>
    <scope>NUCLEOTIDE SEQUENCE [LARGE SCALE GENOMIC DNA]</scope>
    <source>
        <strain evidence="1 2">9715</strain>
    </source>
</reference>
<dbReference type="RefSeq" id="WP_009116852.1">
    <property type="nucleotide sequence ID" value="NZ_JH165159.1"/>
</dbReference>